<dbReference type="Pfam" id="PF05050">
    <property type="entry name" value="Methyltransf_21"/>
    <property type="match status" value="1"/>
</dbReference>
<evidence type="ECO:0000313" key="2">
    <source>
        <dbReference type="EMBL" id="SEH82608.1"/>
    </source>
</evidence>
<dbReference type="NCBIfam" id="TIGR01444">
    <property type="entry name" value="fkbM_fam"/>
    <property type="match status" value="1"/>
</dbReference>
<gene>
    <name evidence="2" type="ORF">SAMN02910265_02901</name>
</gene>
<keyword evidence="2" id="KW-0489">Methyltransferase</keyword>
<dbReference type="RefSeq" id="WP_074718652.1">
    <property type="nucleotide sequence ID" value="NZ_FNWV01000015.1"/>
</dbReference>
<dbReference type="EMBL" id="FNWV01000015">
    <property type="protein sequence ID" value="SEH82608.1"/>
    <property type="molecule type" value="Genomic_DNA"/>
</dbReference>
<reference evidence="2 3" key="1">
    <citation type="submission" date="2016-10" db="EMBL/GenBank/DDBJ databases">
        <authorList>
            <person name="de Groot N.N."/>
        </authorList>
    </citation>
    <scope>NUCLEOTIDE SEQUENCE [LARGE SCALE GENOMIC DNA]</scope>
    <source>
        <strain evidence="2 3">YAD2003</strain>
    </source>
</reference>
<dbReference type="AlphaFoldDB" id="A0A1H6L9B8"/>
<name>A0A1H6L9B8_RUMFL</name>
<sequence>MLSFITEKQSSWDRLKAEKRPIFIYGMGDGALKIMSVFREKNITVAGIFASDDFVRGHSFEGYRVHKLSEIEEAVEDFVVVLAFAAGYQEIVDKIHMIASKHTLYVPDVPVVGRGLFTYEYCMENADKIQQVYDSLADDYSRKVYANIINFKISGKIEYLSAVTSSKAEIYKKIIKPNLNEVYVDLGAYNGDTIKELLEFTHGKYVSIYALEPDKKNFKKLAKFVDGMPHVFAFNSAAWCIDTELPFAAKAGRQSAITAGSENMVGALSVDSVLGKKPATIIKMDVEGFEREAIWGAALTISHYAPKMMVSLYHRNEDIFELPLLIKKLNPSYKLYIRHQLYIPAWETNLYATV</sequence>
<organism evidence="2 3">
    <name type="scientific">Ruminococcus flavefaciens</name>
    <dbReference type="NCBI Taxonomy" id="1265"/>
    <lineage>
        <taxon>Bacteria</taxon>
        <taxon>Bacillati</taxon>
        <taxon>Bacillota</taxon>
        <taxon>Clostridia</taxon>
        <taxon>Eubacteriales</taxon>
        <taxon>Oscillospiraceae</taxon>
        <taxon>Ruminococcus</taxon>
    </lineage>
</organism>
<dbReference type="GO" id="GO:0032259">
    <property type="term" value="P:methylation"/>
    <property type="evidence" value="ECO:0007669"/>
    <property type="project" value="UniProtKB-KW"/>
</dbReference>
<dbReference type="Proteomes" id="UP000183190">
    <property type="component" value="Unassembled WGS sequence"/>
</dbReference>
<dbReference type="Gene3D" id="3.40.50.150">
    <property type="entry name" value="Vaccinia Virus protein VP39"/>
    <property type="match status" value="1"/>
</dbReference>
<accession>A0A1H6L9B8</accession>
<feature type="domain" description="Methyltransferase FkbM" evidence="1">
    <location>
        <begin position="185"/>
        <end position="323"/>
    </location>
</feature>
<dbReference type="InterPro" id="IPR006342">
    <property type="entry name" value="FkbM_mtfrase"/>
</dbReference>
<dbReference type="InterPro" id="IPR029063">
    <property type="entry name" value="SAM-dependent_MTases_sf"/>
</dbReference>
<dbReference type="OrthoDB" id="5329963at2"/>
<dbReference type="Gene3D" id="3.40.50.720">
    <property type="entry name" value="NAD(P)-binding Rossmann-like Domain"/>
    <property type="match status" value="1"/>
</dbReference>
<dbReference type="SUPFAM" id="SSF53335">
    <property type="entry name" value="S-adenosyl-L-methionine-dependent methyltransferases"/>
    <property type="match status" value="1"/>
</dbReference>
<proteinExistence type="predicted"/>
<dbReference type="GO" id="GO:0008168">
    <property type="term" value="F:methyltransferase activity"/>
    <property type="evidence" value="ECO:0007669"/>
    <property type="project" value="UniProtKB-KW"/>
</dbReference>
<protein>
    <submittedName>
        <fullName evidence="2">Methyltransferase, FkbM family</fullName>
    </submittedName>
</protein>
<keyword evidence="2" id="KW-0808">Transferase</keyword>
<evidence type="ECO:0000313" key="3">
    <source>
        <dbReference type="Proteomes" id="UP000183190"/>
    </source>
</evidence>
<evidence type="ECO:0000259" key="1">
    <source>
        <dbReference type="Pfam" id="PF05050"/>
    </source>
</evidence>